<reference evidence="2 3" key="1">
    <citation type="journal article" date="2018" name="Front. Microbiol.">
        <title>Genomic and genetic insights into a cosmopolitan fungus, Paecilomyces variotii (Eurotiales).</title>
        <authorList>
            <person name="Urquhart A.S."/>
            <person name="Mondo S.J."/>
            <person name="Makela M.R."/>
            <person name="Hane J.K."/>
            <person name="Wiebenga A."/>
            <person name="He G."/>
            <person name="Mihaltcheva S."/>
            <person name="Pangilinan J."/>
            <person name="Lipzen A."/>
            <person name="Barry K."/>
            <person name="de Vries R.P."/>
            <person name="Grigoriev I.V."/>
            <person name="Idnurm A."/>
        </authorList>
    </citation>
    <scope>NUCLEOTIDE SEQUENCE [LARGE SCALE GENOMIC DNA]</scope>
    <source>
        <strain evidence="2 3">CBS 101075</strain>
    </source>
</reference>
<evidence type="ECO:0000313" key="2">
    <source>
        <dbReference type="EMBL" id="RWQ95254.1"/>
    </source>
</evidence>
<evidence type="ECO:0000313" key="3">
    <source>
        <dbReference type="Proteomes" id="UP000283841"/>
    </source>
</evidence>
<dbReference type="Proteomes" id="UP000283841">
    <property type="component" value="Unassembled WGS sequence"/>
</dbReference>
<proteinExistence type="predicted"/>
<evidence type="ECO:0008006" key="4">
    <source>
        <dbReference type="Google" id="ProtNLM"/>
    </source>
</evidence>
<dbReference type="VEuPathDB" id="FungiDB:C8Q69DRAFT_469485"/>
<feature type="compositionally biased region" description="Basic and acidic residues" evidence="1">
    <location>
        <begin position="88"/>
        <end position="103"/>
    </location>
</feature>
<dbReference type="Gene3D" id="3.80.10.10">
    <property type="entry name" value="Ribonuclease Inhibitor"/>
    <property type="match status" value="1"/>
</dbReference>
<dbReference type="SUPFAM" id="SSF52047">
    <property type="entry name" value="RNI-like"/>
    <property type="match status" value="1"/>
</dbReference>
<sequence length="478" mass="53160">MTSFQDLPLELLVIILECTDDVSTLLDCCLVSRRLGAIAQSVLYQSFVKILPSSPHCLRYPLPLLTRTIVSCPRLSANVRDLDIDASVEHGPEYSPEGDKPRDSVNTSGTDTTSGLLGLYSGDIKLFIKNLQGFPTVPRDAWIRSLHLEPSVLTLLLLLHMPNLRRLVISVDKHSLRSLKSIIQLSHGGVPGLPFMSNLRRLHLRCPGADQENQVVLGDILSLLSFPSLEQLWIDRCSNDDADESLLPQLFNIPPGTLSLSMISFRQSCVNAASIQMLIRACTTLKSFRYGIGTSNGTQFNPEELYSALYDQKNNLEEVRVNLSSMEHDFAPAWENRGFGSFYEFDKLKILGVDQPFLKRLPDFPGSLQHLLLQCCQSPVFKTISHVAAQSTHGILPLLTEVSLFGDVLYPGRMLDLPSRGATDVLFDASCQKLSGLFSHTAVDLQFEGDLLERTADDYDFAFTYGIPGAFWPLIYLL</sequence>
<dbReference type="AlphaFoldDB" id="A0A443HU22"/>
<name>A0A443HU22_BYSSP</name>
<dbReference type="InterPro" id="IPR032675">
    <property type="entry name" value="LRR_dom_sf"/>
</dbReference>
<dbReference type="EMBL" id="RCNU01000006">
    <property type="protein sequence ID" value="RWQ95254.1"/>
    <property type="molecule type" value="Genomic_DNA"/>
</dbReference>
<accession>A0A443HU22</accession>
<feature type="region of interest" description="Disordered" evidence="1">
    <location>
        <begin position="88"/>
        <end position="109"/>
    </location>
</feature>
<dbReference type="RefSeq" id="XP_028484899.1">
    <property type="nucleotide sequence ID" value="XM_028630763.1"/>
</dbReference>
<comment type="caution">
    <text evidence="2">The sequence shown here is derived from an EMBL/GenBank/DDBJ whole genome shotgun (WGS) entry which is preliminary data.</text>
</comment>
<organism evidence="2 3">
    <name type="scientific">Byssochlamys spectabilis</name>
    <name type="common">Paecilomyces variotii</name>
    <dbReference type="NCBI Taxonomy" id="264951"/>
    <lineage>
        <taxon>Eukaryota</taxon>
        <taxon>Fungi</taxon>
        <taxon>Dikarya</taxon>
        <taxon>Ascomycota</taxon>
        <taxon>Pezizomycotina</taxon>
        <taxon>Eurotiomycetes</taxon>
        <taxon>Eurotiomycetidae</taxon>
        <taxon>Eurotiales</taxon>
        <taxon>Thermoascaceae</taxon>
        <taxon>Paecilomyces</taxon>
    </lineage>
</organism>
<gene>
    <name evidence="2" type="ORF">C8Q69DRAFT_469485</name>
</gene>
<keyword evidence="3" id="KW-1185">Reference proteome</keyword>
<protein>
    <recommendedName>
        <fullName evidence="4">F-box domain-containing protein</fullName>
    </recommendedName>
</protein>
<evidence type="ECO:0000256" key="1">
    <source>
        <dbReference type="SAM" id="MobiDB-lite"/>
    </source>
</evidence>
<dbReference type="GeneID" id="39600040"/>
<dbReference type="STRING" id="264951.A0A443HU22"/>